<feature type="region of interest" description="Disordered" evidence="1">
    <location>
        <begin position="61"/>
        <end position="98"/>
    </location>
</feature>
<reference evidence="2" key="1">
    <citation type="submission" date="2021-01" db="EMBL/GenBank/DDBJ databases">
        <authorList>
            <person name="Corre E."/>
            <person name="Pelletier E."/>
            <person name="Niang G."/>
            <person name="Scheremetjew M."/>
            <person name="Finn R."/>
            <person name="Kale V."/>
            <person name="Holt S."/>
            <person name="Cochrane G."/>
            <person name="Meng A."/>
            <person name="Brown T."/>
            <person name="Cohen L."/>
        </authorList>
    </citation>
    <scope>NUCLEOTIDE SEQUENCE</scope>
    <source>
        <strain evidence="2">CCMP3105</strain>
    </source>
</reference>
<dbReference type="EMBL" id="HBNR01036542">
    <property type="protein sequence ID" value="CAE4592877.1"/>
    <property type="molecule type" value="Transcribed_RNA"/>
</dbReference>
<organism evidence="2">
    <name type="scientific">Alexandrium monilatum</name>
    <dbReference type="NCBI Taxonomy" id="311494"/>
    <lineage>
        <taxon>Eukaryota</taxon>
        <taxon>Sar</taxon>
        <taxon>Alveolata</taxon>
        <taxon>Dinophyceae</taxon>
        <taxon>Gonyaulacales</taxon>
        <taxon>Pyrocystaceae</taxon>
        <taxon>Alexandrium</taxon>
    </lineage>
</organism>
<dbReference type="AlphaFoldDB" id="A0A7S4QVD0"/>
<evidence type="ECO:0000313" key="2">
    <source>
        <dbReference type="EMBL" id="CAE4592877.1"/>
    </source>
</evidence>
<name>A0A7S4QVD0_9DINO</name>
<evidence type="ECO:0000256" key="1">
    <source>
        <dbReference type="SAM" id="MobiDB-lite"/>
    </source>
</evidence>
<accession>A0A7S4QVD0</accession>
<feature type="compositionally biased region" description="Low complexity" evidence="1">
    <location>
        <begin position="71"/>
        <end position="81"/>
    </location>
</feature>
<protein>
    <submittedName>
        <fullName evidence="2">Uncharacterized protein</fullName>
    </submittedName>
</protein>
<feature type="region of interest" description="Disordered" evidence="1">
    <location>
        <begin position="1"/>
        <end position="20"/>
    </location>
</feature>
<feature type="compositionally biased region" description="Basic and acidic residues" evidence="1">
    <location>
        <begin position="87"/>
        <end position="98"/>
    </location>
</feature>
<sequence>MKGENAPAGTARRANRGPLLTLIPEGERTIDHRLQLILVGQGAQSLAERVAASEFNESYRPRKPSFRAQHGPSTPTGSSSGQLEVALDERRPSARSLGDTDVRSEDLVLFCPADSFGYSLVRVRLCVVEGFAASLPRVVDAAVARDSCVTIIHWRPGDGIPPPEQTSSKSKTCMGAESVKDTISEFNMRVAEMTHGMTYLPLVFLMSINEQKEESKKLQEVVSQRTLKDGSTPRTVVVEDDAEETILDAIQELVGMVIRERARPMALEASVAESLLPEHKKSKARCCALS</sequence>
<gene>
    <name evidence="2" type="ORF">AMON00008_LOCUS25147</name>
</gene>
<proteinExistence type="predicted"/>